<dbReference type="InterPro" id="IPR006533">
    <property type="entry name" value="T6SS_Vgr_RhsGE"/>
</dbReference>
<dbReference type="Pfam" id="PF04717">
    <property type="entry name" value="Phage_base_V"/>
    <property type="match status" value="1"/>
</dbReference>
<dbReference type="Gene3D" id="3.55.50.10">
    <property type="entry name" value="Baseplate protein-like domains"/>
    <property type="match status" value="1"/>
</dbReference>
<dbReference type="InterPro" id="IPR017847">
    <property type="entry name" value="T6SS_RhsGE_Vgr_subset"/>
</dbReference>
<dbReference type="Pfam" id="PF22178">
    <property type="entry name" value="Gp5_trimer_C"/>
    <property type="match status" value="1"/>
</dbReference>
<proteinExistence type="inferred from homology"/>
<keyword evidence="3" id="KW-0964">Secreted</keyword>
<sequence>MAGHADSALTTLAVQAAAPLDSLFVQSLSGSETLNGLFMIEIACRTTDAALDLEAALGQHVTVGLGAASAVRLLDGMCARIRQRPADSGYALYTLELRPWLWWLTLSSDNRIFQAKSVPEIVEAVFAAGGYQDYELKLSGSYAARDYCVQYGETDFAFVARLLEEEGIFYFFRHQAGHHLLVLADTSDAFPPCPGAAAIAFVPAATGGREQQCIYAGELGQQAVSAGFRTADFAFATPAAALTASATAGAGGPAHYDYPGGYASKAQGDAIATRRAQAQGAGARQLNGQSDSRALVPGHTFQLTGHERADANAAWVVSALSHEASHERYTNDFSALPGSVAYRPPRTSARPRIHGSQTAIVVGKEGEEIWTDAFGRIKVQFHWDRAGKRDENSSCWVRVAQSWTGKGWGGQFIPRIGQEVVVSFLDGDPDRPLVTGCVYNGANAPPYGLPAEQTRSGIKSNSSPGGEGFNELRFEDKKDAEELYLHAQKDMKTDVLHDAIAVVGNDDSRKIKQNQTLELEEGNRSVTLSKGNLSTTLTEGNESLSVKGTRALAIEGAETHDNKADFTHQVDGGYVLTIKGDLTIDVQGEIKFKGAAGLAIEAGKALSAKAGTTLAAEAGTELSNKAGTTLALEAATSLSSKAGASQTIDGGGMLTLKGGMVKIN</sequence>
<comment type="caution">
    <text evidence="6">The sequence shown here is derived from an EMBL/GenBank/DDBJ whole genome shotgun (WGS) entry which is preliminary data.</text>
</comment>
<dbReference type="NCBIfam" id="TIGR03361">
    <property type="entry name" value="VI_Rhs_Vgr"/>
    <property type="match status" value="1"/>
</dbReference>
<dbReference type="PANTHER" id="PTHR32305:SF15">
    <property type="entry name" value="PROTEIN RHSA-RELATED"/>
    <property type="match status" value="1"/>
</dbReference>
<evidence type="ECO:0000313" key="7">
    <source>
        <dbReference type="Proteomes" id="UP000610594"/>
    </source>
</evidence>
<dbReference type="Pfam" id="PF05954">
    <property type="entry name" value="Phage_GPD"/>
    <property type="match status" value="1"/>
</dbReference>
<dbReference type="SUPFAM" id="SSF69279">
    <property type="entry name" value="Phage tail proteins"/>
    <property type="match status" value="2"/>
</dbReference>
<dbReference type="InterPro" id="IPR050708">
    <property type="entry name" value="T6SS_VgrG/RHS"/>
</dbReference>
<dbReference type="SUPFAM" id="SSF69255">
    <property type="entry name" value="gp5 N-terminal domain-like"/>
    <property type="match status" value="1"/>
</dbReference>
<dbReference type="Gene3D" id="2.40.50.230">
    <property type="entry name" value="Gp5 N-terminal domain"/>
    <property type="match status" value="1"/>
</dbReference>
<dbReference type="Gene3D" id="4.10.220.110">
    <property type="match status" value="1"/>
</dbReference>
<comment type="subcellular location">
    <subcellularLocation>
        <location evidence="1">Secreted</location>
    </subcellularLocation>
</comment>
<dbReference type="InterPro" id="IPR006531">
    <property type="entry name" value="Gp5/Vgr_OB"/>
</dbReference>
<dbReference type="EMBL" id="WHJF01000115">
    <property type="protein sequence ID" value="NHZ66131.1"/>
    <property type="molecule type" value="Genomic_DNA"/>
</dbReference>
<gene>
    <name evidence="6" type="primary">tssI</name>
    <name evidence="6" type="ORF">F1735_28215</name>
</gene>
<evidence type="ECO:0000256" key="1">
    <source>
        <dbReference type="ARBA" id="ARBA00004613"/>
    </source>
</evidence>
<evidence type="ECO:0000256" key="3">
    <source>
        <dbReference type="ARBA" id="ARBA00022525"/>
    </source>
</evidence>
<dbReference type="PANTHER" id="PTHR32305">
    <property type="match status" value="1"/>
</dbReference>
<reference evidence="6 7" key="1">
    <citation type="submission" date="2019-10" db="EMBL/GenBank/DDBJ databases">
        <title>Taxonomy of Antarctic Massilia spp.: description of Massilia rubra sp. nov., Massilia aquatica sp. nov., Massilia mucilaginosa sp. nov., Massilia frigida sp. nov. isolated from streams, lakes and regoliths.</title>
        <authorList>
            <person name="Holochova P."/>
            <person name="Sedlacek I."/>
            <person name="Kralova S."/>
            <person name="Maslanova I."/>
            <person name="Busse H.-J."/>
            <person name="Stankova E."/>
            <person name="Vrbovska V."/>
            <person name="Kovarovic V."/>
            <person name="Bartak M."/>
            <person name="Svec P."/>
            <person name="Pantucek R."/>
        </authorList>
    </citation>
    <scope>NUCLEOTIDE SEQUENCE [LARGE SCALE GENOMIC DNA]</scope>
    <source>
        <strain evidence="6 7">CCM 8694</strain>
    </source>
</reference>
<keyword evidence="7" id="KW-1185">Reference proteome</keyword>
<protein>
    <submittedName>
        <fullName evidence="6">Type VI secretion system tip protein VgrG</fullName>
    </submittedName>
</protein>
<evidence type="ECO:0000259" key="5">
    <source>
        <dbReference type="Pfam" id="PF22178"/>
    </source>
</evidence>
<accession>A0ABX0MUK8</accession>
<dbReference type="InterPro" id="IPR037026">
    <property type="entry name" value="Vgr_OB-fold_dom_sf"/>
</dbReference>
<evidence type="ECO:0000259" key="4">
    <source>
        <dbReference type="Pfam" id="PF04717"/>
    </source>
</evidence>
<feature type="domain" description="Gp5/Type VI secretion system Vgr protein OB-fold" evidence="4">
    <location>
        <begin position="372"/>
        <end position="439"/>
    </location>
</feature>
<dbReference type="RefSeq" id="WP_167240037.1">
    <property type="nucleotide sequence ID" value="NZ_WHJF01000115.1"/>
</dbReference>
<comment type="similarity">
    <text evidence="2">Belongs to the VgrG protein family.</text>
</comment>
<feature type="domain" description="Gp5/Type VI secretion system Vgr C-terminal trimerisation" evidence="5">
    <location>
        <begin position="456"/>
        <end position="521"/>
    </location>
</feature>
<dbReference type="Gene3D" id="2.30.110.50">
    <property type="match status" value="1"/>
</dbReference>
<dbReference type="SUPFAM" id="SSF69349">
    <property type="entry name" value="Phage fibre proteins"/>
    <property type="match status" value="1"/>
</dbReference>
<name>A0ABX0MUK8_9BURK</name>
<dbReference type="Proteomes" id="UP000610594">
    <property type="component" value="Unassembled WGS sequence"/>
</dbReference>
<organism evidence="6 7">
    <name type="scientific">Massilia genomosp. 1</name>
    <dbReference type="NCBI Taxonomy" id="2609280"/>
    <lineage>
        <taxon>Bacteria</taxon>
        <taxon>Pseudomonadati</taxon>
        <taxon>Pseudomonadota</taxon>
        <taxon>Betaproteobacteria</taxon>
        <taxon>Burkholderiales</taxon>
        <taxon>Oxalobacteraceae</taxon>
        <taxon>Telluria group</taxon>
        <taxon>Massilia</taxon>
    </lineage>
</organism>
<evidence type="ECO:0000256" key="2">
    <source>
        <dbReference type="ARBA" id="ARBA00005558"/>
    </source>
</evidence>
<evidence type="ECO:0000313" key="6">
    <source>
        <dbReference type="EMBL" id="NHZ66131.1"/>
    </source>
</evidence>
<dbReference type="InterPro" id="IPR054030">
    <property type="entry name" value="Gp5_Vgr_C"/>
</dbReference>
<dbReference type="NCBIfam" id="TIGR01646">
    <property type="entry name" value="vgr_GE"/>
    <property type="match status" value="1"/>
</dbReference>